<comment type="caution">
    <text evidence="8">The sequence shown here is derived from an EMBL/GenBank/DDBJ whole genome shotgun (WGS) entry which is preliminary data.</text>
</comment>
<organism evidence="8 9">
    <name type="scientific">Pseudofulvimonas gallinarii</name>
    <dbReference type="NCBI Taxonomy" id="634155"/>
    <lineage>
        <taxon>Bacteria</taxon>
        <taxon>Pseudomonadati</taxon>
        <taxon>Pseudomonadota</taxon>
        <taxon>Gammaproteobacteria</taxon>
        <taxon>Lysobacterales</taxon>
        <taxon>Rhodanobacteraceae</taxon>
        <taxon>Pseudofulvimonas</taxon>
    </lineage>
</organism>
<dbReference type="GO" id="GO:0003676">
    <property type="term" value="F:nucleic acid binding"/>
    <property type="evidence" value="ECO:0007669"/>
    <property type="project" value="InterPro"/>
</dbReference>
<keyword evidence="1" id="KW-0540">Nuclease</keyword>
<reference evidence="8 9" key="1">
    <citation type="submission" date="2019-03" db="EMBL/GenBank/DDBJ databases">
        <title>Genomic Encyclopedia of Type Strains, Phase IV (KMG-IV): sequencing the most valuable type-strain genomes for metagenomic binning, comparative biology and taxonomic classification.</title>
        <authorList>
            <person name="Goeker M."/>
        </authorList>
    </citation>
    <scope>NUCLEOTIDE SEQUENCE [LARGE SCALE GENOMIC DNA]</scope>
    <source>
        <strain evidence="8 9">DSM 21944</strain>
    </source>
</reference>
<evidence type="ECO:0000256" key="5">
    <source>
        <dbReference type="ARBA" id="ARBA00023157"/>
    </source>
</evidence>
<evidence type="ECO:0000313" key="9">
    <source>
        <dbReference type="Proteomes" id="UP000294599"/>
    </source>
</evidence>
<dbReference type="Pfam" id="PF02265">
    <property type="entry name" value="S1-P1_nuclease"/>
    <property type="match status" value="1"/>
</dbReference>
<dbReference type="GO" id="GO:0006308">
    <property type="term" value="P:DNA catabolic process"/>
    <property type="evidence" value="ECO:0007669"/>
    <property type="project" value="InterPro"/>
</dbReference>
<accession>A0A4V2UWD1</accession>
<dbReference type="Proteomes" id="UP000294599">
    <property type="component" value="Unassembled WGS sequence"/>
</dbReference>
<dbReference type="InterPro" id="IPR003154">
    <property type="entry name" value="S1/P1nuclease"/>
</dbReference>
<dbReference type="GO" id="GO:0046872">
    <property type="term" value="F:metal ion binding"/>
    <property type="evidence" value="ECO:0007669"/>
    <property type="project" value="UniProtKB-KW"/>
</dbReference>
<dbReference type="CDD" id="cd11010">
    <property type="entry name" value="S1-P1_nuclease"/>
    <property type="match status" value="1"/>
</dbReference>
<keyword evidence="6" id="KW-0325">Glycoprotein</keyword>
<evidence type="ECO:0000256" key="4">
    <source>
        <dbReference type="ARBA" id="ARBA00022801"/>
    </source>
</evidence>
<gene>
    <name evidence="8" type="ORF">EDC25_10645</name>
</gene>
<evidence type="ECO:0000256" key="7">
    <source>
        <dbReference type="SAM" id="SignalP"/>
    </source>
</evidence>
<dbReference type="InterPro" id="IPR008947">
    <property type="entry name" value="PLipase_C/P1_nuclease_dom_sf"/>
</dbReference>
<keyword evidence="9" id="KW-1185">Reference proteome</keyword>
<keyword evidence="5" id="KW-1015">Disulfide bond</keyword>
<protein>
    <submittedName>
        <fullName evidence="8">S1/P1 nuclease</fullName>
    </submittedName>
</protein>
<keyword evidence="3" id="KW-0255">Endonuclease</keyword>
<evidence type="ECO:0000256" key="6">
    <source>
        <dbReference type="ARBA" id="ARBA00023180"/>
    </source>
</evidence>
<feature type="chain" id="PRO_5030104796" evidence="7">
    <location>
        <begin position="28"/>
        <end position="277"/>
    </location>
</feature>
<feature type="signal peptide" evidence="7">
    <location>
        <begin position="1"/>
        <end position="27"/>
    </location>
</feature>
<keyword evidence="7" id="KW-0732">Signal</keyword>
<name>A0A4V2UWD1_9GAMM</name>
<evidence type="ECO:0000313" key="8">
    <source>
        <dbReference type="EMBL" id="TCS99207.1"/>
    </source>
</evidence>
<evidence type="ECO:0000256" key="1">
    <source>
        <dbReference type="ARBA" id="ARBA00022722"/>
    </source>
</evidence>
<dbReference type="GO" id="GO:0016788">
    <property type="term" value="F:hydrolase activity, acting on ester bonds"/>
    <property type="evidence" value="ECO:0007669"/>
    <property type="project" value="InterPro"/>
</dbReference>
<dbReference type="EMBL" id="SMAF01000006">
    <property type="protein sequence ID" value="TCS99207.1"/>
    <property type="molecule type" value="Genomic_DNA"/>
</dbReference>
<dbReference type="PANTHER" id="PTHR33146">
    <property type="entry name" value="ENDONUCLEASE 4"/>
    <property type="match status" value="1"/>
</dbReference>
<dbReference type="GO" id="GO:0004519">
    <property type="term" value="F:endonuclease activity"/>
    <property type="evidence" value="ECO:0007669"/>
    <property type="project" value="UniProtKB-KW"/>
</dbReference>
<proteinExistence type="predicted"/>
<dbReference type="OrthoDB" id="267579at2"/>
<evidence type="ECO:0000256" key="3">
    <source>
        <dbReference type="ARBA" id="ARBA00022759"/>
    </source>
</evidence>
<dbReference type="Gene3D" id="1.10.575.10">
    <property type="entry name" value="P1 Nuclease"/>
    <property type="match status" value="1"/>
</dbReference>
<dbReference type="PANTHER" id="PTHR33146:SF26">
    <property type="entry name" value="ENDONUCLEASE 4"/>
    <property type="match status" value="1"/>
</dbReference>
<keyword evidence="2" id="KW-0479">Metal-binding</keyword>
<dbReference type="SUPFAM" id="SSF48537">
    <property type="entry name" value="Phospholipase C/P1 nuclease"/>
    <property type="match status" value="1"/>
</dbReference>
<evidence type="ECO:0000256" key="2">
    <source>
        <dbReference type="ARBA" id="ARBA00022723"/>
    </source>
</evidence>
<keyword evidence="4" id="KW-0378">Hydrolase</keyword>
<dbReference type="AlphaFoldDB" id="A0A4V2UWD1"/>
<sequence length="277" mass="30843">MRARSTPRLYVFALCMGLLFGSAAAQAFGPDGHRIVAALAERQLAPATRAEVQRLLGAQASEGLPGLANWADEVRDQQAWRHTSRWHYVNFPRGTCRYDATRDCADGRCIVAALTDQARRLADRRLNDEDRLLALRFVVHFAGDLHQPLHAGYGDDRGGNTFQVFYIGRGSNLHALWDGGILRSSRLEWPQHVERLSERSTGTGSADIAWSRNAPVRWAEESCRLIDSAAIYPPRPGKLPDGYVADHYPLVERQLLIAGARLAALLDSALAPDRRRR</sequence>
<dbReference type="RefSeq" id="WP_123522024.1">
    <property type="nucleotide sequence ID" value="NZ_JBHLWF010000031.1"/>
</dbReference>